<dbReference type="PROSITE" id="PS51257">
    <property type="entry name" value="PROKAR_LIPOPROTEIN"/>
    <property type="match status" value="1"/>
</dbReference>
<proteinExistence type="predicted"/>
<evidence type="ECO:0000313" key="2">
    <source>
        <dbReference type="EMBL" id="QGH34602.1"/>
    </source>
</evidence>
<accession>A0A5Q2TKJ9</accession>
<dbReference type="Proteomes" id="UP000339690">
    <property type="component" value="Chromosome"/>
</dbReference>
<protein>
    <submittedName>
        <fullName evidence="2">Uncharacterized protein</fullName>
    </submittedName>
</protein>
<evidence type="ECO:0000256" key="1">
    <source>
        <dbReference type="SAM" id="SignalP"/>
    </source>
</evidence>
<dbReference type="RefSeq" id="WP_153791299.1">
    <property type="nucleotide sequence ID" value="NZ_CP045915.1"/>
</dbReference>
<gene>
    <name evidence="2" type="ORF">GI584_11410</name>
</gene>
<organism evidence="2 3">
    <name type="scientific">Gracilibacillus salitolerans</name>
    <dbReference type="NCBI Taxonomy" id="2663022"/>
    <lineage>
        <taxon>Bacteria</taxon>
        <taxon>Bacillati</taxon>
        <taxon>Bacillota</taxon>
        <taxon>Bacilli</taxon>
        <taxon>Bacillales</taxon>
        <taxon>Bacillaceae</taxon>
        <taxon>Gracilibacillus</taxon>
    </lineage>
</organism>
<sequence length="143" mass="16314">MKNNFLFFLFVFLLALVACSVENKSIFNEENDATESVSESNYSNSKTTQEIDDAITKIISYPSKSSNPNDYITENQKEFDFIVSKEGLSLNYLIKQFEASKTDGLKEQIMASACVVILGEMNPVDNWSSGREWYEEYINDNNL</sequence>
<dbReference type="EMBL" id="CP045915">
    <property type="protein sequence ID" value="QGH34602.1"/>
    <property type="molecule type" value="Genomic_DNA"/>
</dbReference>
<evidence type="ECO:0000313" key="3">
    <source>
        <dbReference type="Proteomes" id="UP000339690"/>
    </source>
</evidence>
<keyword evidence="3" id="KW-1185">Reference proteome</keyword>
<keyword evidence="1" id="KW-0732">Signal</keyword>
<name>A0A5Q2TKJ9_9BACI</name>
<dbReference type="AlphaFoldDB" id="A0A5Q2TKJ9"/>
<reference evidence="2 3" key="1">
    <citation type="submission" date="2019-11" db="EMBL/GenBank/DDBJ databases">
        <title>Gracilibacillus salitolerans sp. nov., a moderate halophile isolated from a saline soil in northwest China.</title>
        <authorList>
            <person name="Gan L."/>
        </authorList>
    </citation>
    <scope>NUCLEOTIDE SEQUENCE [LARGE SCALE GENOMIC DNA]</scope>
    <source>
        <strain evidence="2 3">SCU50</strain>
    </source>
</reference>
<feature type="chain" id="PRO_5038918037" evidence="1">
    <location>
        <begin position="21"/>
        <end position="143"/>
    </location>
</feature>
<feature type="signal peptide" evidence="1">
    <location>
        <begin position="1"/>
        <end position="20"/>
    </location>
</feature>
<dbReference type="KEGG" id="grc:GI584_11410"/>